<protein>
    <submittedName>
        <fullName evidence="1">Uncharacterized protein</fullName>
    </submittedName>
</protein>
<organism evidence="1 2">
    <name type="scientific">Corynebacterium mucifaciens</name>
    <dbReference type="NCBI Taxonomy" id="57171"/>
    <lineage>
        <taxon>Bacteria</taxon>
        <taxon>Bacillati</taxon>
        <taxon>Actinomycetota</taxon>
        <taxon>Actinomycetes</taxon>
        <taxon>Mycobacteriales</taxon>
        <taxon>Corynebacteriaceae</taxon>
        <taxon>Corynebacterium</taxon>
    </lineage>
</organism>
<reference evidence="1 2" key="1">
    <citation type="submission" date="2024-06" db="EMBL/GenBank/DDBJ databases">
        <title>Sequencing the genomes of 1000 actinobacteria strains.</title>
        <authorList>
            <person name="Klenk H.-P."/>
        </authorList>
    </citation>
    <scope>NUCLEOTIDE SEQUENCE [LARGE SCALE GENOMIC DNA]</scope>
    <source>
        <strain evidence="1 2">DSM 44265</strain>
    </source>
</reference>
<dbReference type="EMBL" id="JBEPNZ010000001">
    <property type="protein sequence ID" value="MET3944715.1"/>
    <property type="molecule type" value="Genomic_DNA"/>
</dbReference>
<comment type="caution">
    <text evidence="1">The sequence shown here is derived from an EMBL/GenBank/DDBJ whole genome shotgun (WGS) entry which is preliminary data.</text>
</comment>
<keyword evidence="2" id="KW-1185">Reference proteome</keyword>
<dbReference type="Proteomes" id="UP001549139">
    <property type="component" value="Unassembled WGS sequence"/>
</dbReference>
<evidence type="ECO:0000313" key="2">
    <source>
        <dbReference type="Proteomes" id="UP001549139"/>
    </source>
</evidence>
<accession>A0ABV2NYP1</accession>
<name>A0ABV2NYP1_9CORY</name>
<sequence>MVAENSQEKGNMLQEIQTLRALKKILGPTAESLSAEMSDWSSSDNVQRVAAKASAKNINRGNASIPPRAARAVLIESCWADNEILAEYLSGVLASSQSGNSGDGGVMWASLIGRLPSDQLALHWAIYTAAHRRTRGTDYESVFEAIDEQYVVDAISIINKFGWELDHWRVVTRLFEAAHGLEREGLLKKFSYGPPDFLETQCVYTKGHSFDSHRVFMTFSLTHHGVGLLLQVMGLPDTWLSDFISRSEVTERIDSVTSLPTFDPAKLVSDFPRAHT</sequence>
<gene>
    <name evidence="1" type="ORF">JOF50_001514</name>
</gene>
<proteinExistence type="predicted"/>
<evidence type="ECO:0000313" key="1">
    <source>
        <dbReference type="EMBL" id="MET3944715.1"/>
    </source>
</evidence>